<dbReference type="PANTHER" id="PTHR13274:SF2">
    <property type="entry name" value="SMALL RIBOSOMAL SUBUNIT PROTEIN MS25"/>
    <property type="match status" value="1"/>
</dbReference>
<dbReference type="AlphaFoldDB" id="A0A9P8UQI9"/>
<comment type="subcellular location">
    <subcellularLocation>
        <location evidence="1">Mitochondrion</location>
    </subcellularLocation>
</comment>
<dbReference type="GO" id="GO:0005840">
    <property type="term" value="C:ribosome"/>
    <property type="evidence" value="ECO:0007669"/>
    <property type="project" value="UniProtKB-KW"/>
</dbReference>
<dbReference type="Proteomes" id="UP000758603">
    <property type="component" value="Unassembled WGS sequence"/>
</dbReference>
<evidence type="ECO:0000256" key="5">
    <source>
        <dbReference type="SAM" id="Coils"/>
    </source>
</evidence>
<feature type="region of interest" description="Disordered" evidence="6">
    <location>
        <begin position="100"/>
        <end position="122"/>
    </location>
</feature>
<evidence type="ECO:0000256" key="3">
    <source>
        <dbReference type="ARBA" id="ARBA00023128"/>
    </source>
</evidence>
<dbReference type="Pfam" id="PF05047">
    <property type="entry name" value="L51_S25_CI-B8"/>
    <property type="match status" value="1"/>
</dbReference>
<reference evidence="8" key="1">
    <citation type="journal article" date="2021" name="Nat. Commun.">
        <title>Genetic determinants of endophytism in the Arabidopsis root mycobiome.</title>
        <authorList>
            <person name="Mesny F."/>
            <person name="Miyauchi S."/>
            <person name="Thiergart T."/>
            <person name="Pickel B."/>
            <person name="Atanasova L."/>
            <person name="Karlsson M."/>
            <person name="Huettel B."/>
            <person name="Barry K.W."/>
            <person name="Haridas S."/>
            <person name="Chen C."/>
            <person name="Bauer D."/>
            <person name="Andreopoulos W."/>
            <person name="Pangilinan J."/>
            <person name="LaButti K."/>
            <person name="Riley R."/>
            <person name="Lipzen A."/>
            <person name="Clum A."/>
            <person name="Drula E."/>
            <person name="Henrissat B."/>
            <person name="Kohler A."/>
            <person name="Grigoriev I.V."/>
            <person name="Martin F.M."/>
            <person name="Hacquard S."/>
        </authorList>
    </citation>
    <scope>NUCLEOTIDE SEQUENCE</scope>
    <source>
        <strain evidence="8">MPI-SDFR-AT-0073</strain>
    </source>
</reference>
<dbReference type="GO" id="GO:0005739">
    <property type="term" value="C:mitochondrion"/>
    <property type="evidence" value="ECO:0007669"/>
    <property type="project" value="UniProtKB-SubCell"/>
</dbReference>
<accession>A0A9P8UQI9</accession>
<dbReference type="GeneID" id="70130677"/>
<dbReference type="SUPFAM" id="SSF52833">
    <property type="entry name" value="Thioredoxin-like"/>
    <property type="match status" value="1"/>
</dbReference>
<dbReference type="SMART" id="SM00916">
    <property type="entry name" value="L51_S25_CI-B8"/>
    <property type="match status" value="1"/>
</dbReference>
<evidence type="ECO:0000256" key="6">
    <source>
        <dbReference type="SAM" id="MobiDB-lite"/>
    </source>
</evidence>
<dbReference type="PANTHER" id="PTHR13274">
    <property type="entry name" value="MITOCHONDRIAL RIBOSOMAL PROTEIN S25"/>
    <property type="match status" value="1"/>
</dbReference>
<feature type="compositionally biased region" description="Polar residues" evidence="6">
    <location>
        <begin position="106"/>
        <end position="115"/>
    </location>
</feature>
<protein>
    <submittedName>
        <fullName evidence="8">CI-B8 domain-containing protein</fullName>
    </submittedName>
</protein>
<keyword evidence="2" id="KW-0689">Ribosomal protein</keyword>
<feature type="coiled-coil region" evidence="5">
    <location>
        <begin position="179"/>
        <end position="206"/>
    </location>
</feature>
<keyword evidence="4" id="KW-0687">Ribonucleoprotein</keyword>
<keyword evidence="3" id="KW-0496">Mitochondrion</keyword>
<evidence type="ECO:0000256" key="1">
    <source>
        <dbReference type="ARBA" id="ARBA00004173"/>
    </source>
</evidence>
<dbReference type="OrthoDB" id="1696305at2759"/>
<evidence type="ECO:0000256" key="4">
    <source>
        <dbReference type="ARBA" id="ARBA00023274"/>
    </source>
</evidence>
<evidence type="ECO:0000256" key="2">
    <source>
        <dbReference type="ARBA" id="ARBA00022980"/>
    </source>
</evidence>
<proteinExistence type="predicted"/>
<name>A0A9P8UQI9_9PEZI</name>
<dbReference type="GO" id="GO:0003735">
    <property type="term" value="F:structural constituent of ribosome"/>
    <property type="evidence" value="ECO:0007669"/>
    <property type="project" value="InterPro"/>
</dbReference>
<evidence type="ECO:0000259" key="7">
    <source>
        <dbReference type="SMART" id="SM00916"/>
    </source>
</evidence>
<dbReference type="GO" id="GO:1990904">
    <property type="term" value="C:ribonucleoprotein complex"/>
    <property type="evidence" value="ECO:0007669"/>
    <property type="project" value="UniProtKB-KW"/>
</dbReference>
<organism evidence="8 9">
    <name type="scientific">Truncatella angustata</name>
    <dbReference type="NCBI Taxonomy" id="152316"/>
    <lineage>
        <taxon>Eukaryota</taxon>
        <taxon>Fungi</taxon>
        <taxon>Dikarya</taxon>
        <taxon>Ascomycota</taxon>
        <taxon>Pezizomycotina</taxon>
        <taxon>Sordariomycetes</taxon>
        <taxon>Xylariomycetidae</taxon>
        <taxon>Amphisphaeriales</taxon>
        <taxon>Sporocadaceae</taxon>
        <taxon>Truncatella</taxon>
    </lineage>
</organism>
<comment type="caution">
    <text evidence="8">The sequence shown here is derived from an EMBL/GenBank/DDBJ whole genome shotgun (WGS) entry which is preliminary data.</text>
</comment>
<dbReference type="InterPro" id="IPR007741">
    <property type="entry name" value="Ribosomal_mL43/mS25/NADH_DH"/>
</dbReference>
<sequence length="208" mass="23613">MVNPGKRMNILKALLDLRHGPGAAILPPEITRIHMNFAMRWNEGHFGPRKFWKSCLPRLKFWNPAIPMLINRHTDQSASATMSIYFRQSEAEAAVLKPNPLPLAQQPHSSTTNETPAPAPEEGERVVTIEMKNQHSDAILAEFLHKTGATLIHPTAEERSEMVQIEELREKGAVDRAIMKKWLDTKRAEERMLSRAKEEAEAIRLANQ</sequence>
<dbReference type="InterPro" id="IPR040049">
    <property type="entry name" value="Ribosomal_mS25/mL61"/>
</dbReference>
<dbReference type="InterPro" id="IPR036249">
    <property type="entry name" value="Thioredoxin-like_sf"/>
</dbReference>
<evidence type="ECO:0000313" key="9">
    <source>
        <dbReference type="Proteomes" id="UP000758603"/>
    </source>
</evidence>
<keyword evidence="9" id="KW-1185">Reference proteome</keyword>
<feature type="domain" description="Ribosomal protein/NADH dehydrogenase" evidence="7">
    <location>
        <begin position="40"/>
        <end position="150"/>
    </location>
</feature>
<evidence type="ECO:0000313" key="8">
    <source>
        <dbReference type="EMBL" id="KAH6656408.1"/>
    </source>
</evidence>
<gene>
    <name evidence="8" type="ORF">BKA67DRAFT_551836</name>
</gene>
<dbReference type="EMBL" id="JAGPXC010000002">
    <property type="protein sequence ID" value="KAH6656408.1"/>
    <property type="molecule type" value="Genomic_DNA"/>
</dbReference>
<keyword evidence="5" id="KW-0175">Coiled coil</keyword>
<dbReference type="RefSeq" id="XP_045960642.1">
    <property type="nucleotide sequence ID" value="XM_046101785.1"/>
</dbReference>